<feature type="domain" description="Amidohydrolase 3" evidence="5">
    <location>
        <begin position="735"/>
        <end position="825"/>
    </location>
</feature>
<gene>
    <name evidence="6" type="ORF">DR864_24345</name>
</gene>
<organism evidence="6 7">
    <name type="scientific">Runella rosea</name>
    <dbReference type="NCBI Taxonomy" id="2259595"/>
    <lineage>
        <taxon>Bacteria</taxon>
        <taxon>Pseudomonadati</taxon>
        <taxon>Bacteroidota</taxon>
        <taxon>Cytophagia</taxon>
        <taxon>Cytophagales</taxon>
        <taxon>Spirosomataceae</taxon>
        <taxon>Runella</taxon>
    </lineage>
</organism>
<dbReference type="Gene3D" id="3.20.20.140">
    <property type="entry name" value="Metal-dependent hydrolases"/>
    <property type="match status" value="1"/>
</dbReference>
<name>A0A344TPS3_9BACT</name>
<dbReference type="Proteomes" id="UP000251993">
    <property type="component" value="Chromosome"/>
</dbReference>
<evidence type="ECO:0000259" key="4">
    <source>
        <dbReference type="Pfam" id="PF00144"/>
    </source>
</evidence>
<dbReference type="GO" id="GO:0016811">
    <property type="term" value="F:hydrolase activity, acting on carbon-nitrogen (but not peptide) bonds, in linear amides"/>
    <property type="evidence" value="ECO:0007669"/>
    <property type="project" value="InterPro"/>
</dbReference>
<evidence type="ECO:0000313" key="6">
    <source>
        <dbReference type="EMBL" id="AXE20644.1"/>
    </source>
</evidence>
<keyword evidence="6" id="KW-0378">Hydrolase</keyword>
<comment type="subcellular location">
    <subcellularLocation>
        <location evidence="1">Membrane</location>
    </subcellularLocation>
</comment>
<dbReference type="Pfam" id="PF00144">
    <property type="entry name" value="Beta-lactamase"/>
    <property type="match status" value="1"/>
</dbReference>
<dbReference type="SUPFAM" id="SSF51338">
    <property type="entry name" value="Composite domain of metallo-dependent hydrolases"/>
    <property type="match status" value="1"/>
</dbReference>
<keyword evidence="3" id="KW-0732">Signal</keyword>
<dbReference type="GO" id="GO:0016020">
    <property type="term" value="C:membrane"/>
    <property type="evidence" value="ECO:0007669"/>
    <property type="project" value="UniProtKB-SubCell"/>
</dbReference>
<dbReference type="Gene3D" id="3.40.710.10">
    <property type="entry name" value="DD-peptidase/beta-lactamase superfamily"/>
    <property type="match status" value="1"/>
</dbReference>
<feature type="signal peptide" evidence="3">
    <location>
        <begin position="1"/>
        <end position="21"/>
    </location>
</feature>
<dbReference type="PANTHER" id="PTHR46825">
    <property type="entry name" value="D-ALANYL-D-ALANINE-CARBOXYPEPTIDASE/ENDOPEPTIDASE AMPH"/>
    <property type="match status" value="1"/>
</dbReference>
<feature type="domain" description="Beta-lactamase-related" evidence="4">
    <location>
        <begin position="43"/>
        <end position="346"/>
    </location>
</feature>
<evidence type="ECO:0000259" key="5">
    <source>
        <dbReference type="Pfam" id="PF07969"/>
    </source>
</evidence>
<dbReference type="InterPro" id="IPR050491">
    <property type="entry name" value="AmpC-like"/>
</dbReference>
<accession>A0A344TPS3</accession>
<proteinExistence type="predicted"/>
<evidence type="ECO:0000313" key="7">
    <source>
        <dbReference type="Proteomes" id="UP000251993"/>
    </source>
</evidence>
<feature type="domain" description="Amidohydrolase 3" evidence="5">
    <location>
        <begin position="407"/>
        <end position="612"/>
    </location>
</feature>
<dbReference type="InterPro" id="IPR032466">
    <property type="entry name" value="Metal_Hydrolase"/>
</dbReference>
<protein>
    <submittedName>
        <fullName evidence="6">Serine hydrolase</fullName>
    </submittedName>
</protein>
<evidence type="ECO:0000256" key="2">
    <source>
        <dbReference type="ARBA" id="ARBA00023136"/>
    </source>
</evidence>
<dbReference type="Pfam" id="PF07969">
    <property type="entry name" value="Amidohydro_3"/>
    <property type="match status" value="2"/>
</dbReference>
<dbReference type="KEGG" id="run:DR864_24345"/>
<dbReference type="PANTHER" id="PTHR46825:SF11">
    <property type="entry name" value="PENICILLIN-BINDING PROTEIN 4"/>
    <property type="match status" value="1"/>
</dbReference>
<keyword evidence="2" id="KW-0472">Membrane</keyword>
<dbReference type="SUPFAM" id="SSF56601">
    <property type="entry name" value="beta-lactamase/transpeptidase-like"/>
    <property type="match status" value="1"/>
</dbReference>
<feature type="chain" id="PRO_5016725190" evidence="3">
    <location>
        <begin position="22"/>
        <end position="842"/>
    </location>
</feature>
<dbReference type="AlphaFoldDB" id="A0A344TPS3"/>
<dbReference type="OrthoDB" id="9775607at2"/>
<keyword evidence="7" id="KW-1185">Reference proteome</keyword>
<reference evidence="6 7" key="1">
    <citation type="submission" date="2018-07" db="EMBL/GenBank/DDBJ databases">
        <title>Genome sequencing of Runella.</title>
        <authorList>
            <person name="Baek M.-G."/>
            <person name="Yi H."/>
        </authorList>
    </citation>
    <scope>NUCLEOTIDE SEQUENCE [LARGE SCALE GENOMIC DNA]</scope>
    <source>
        <strain evidence="6 7">HYN0085</strain>
    </source>
</reference>
<dbReference type="InterPro" id="IPR013108">
    <property type="entry name" value="Amidohydro_3"/>
</dbReference>
<evidence type="ECO:0000256" key="3">
    <source>
        <dbReference type="SAM" id="SignalP"/>
    </source>
</evidence>
<dbReference type="InterPro" id="IPR023100">
    <property type="entry name" value="D-aminoacylase_insert_dom_sf"/>
</dbReference>
<dbReference type="InterPro" id="IPR001466">
    <property type="entry name" value="Beta-lactam-related"/>
</dbReference>
<dbReference type="Gene3D" id="3.30.1490.130">
    <property type="entry name" value="D-aminoacylase. Domain 3"/>
    <property type="match status" value="1"/>
</dbReference>
<dbReference type="InterPro" id="IPR012338">
    <property type="entry name" value="Beta-lactam/transpept-like"/>
</dbReference>
<dbReference type="RefSeq" id="WP_114069407.1">
    <property type="nucleotide sequence ID" value="NZ_CP030850.1"/>
</dbReference>
<dbReference type="Gene3D" id="2.30.40.10">
    <property type="entry name" value="Urease, subunit C, domain 1"/>
    <property type="match status" value="1"/>
</dbReference>
<sequence length="842" mass="93589">MAAKRFFSVLCVLLSIQLSYAQYSPSKLKTLDSALTILHQRASFSGVVLVAENGKTVYKKALGIANLALQEPLKTTSSFNLASVSKQFMAMMVMMLKEKGKLQFDDKVQQHLPDFPYEKISIRHLLTHTSGLPEYFELAQKHNNTLDTLTNEKLLQLLKTHQPNLEFGVGEKWEYNNTGYVILASVIEKAAGMPIEDFFKQQITRPLGMNDTYIYCLRMKQSPVNRVMGYQRKNGRNVPNDLIRLDGVVGDGNVYSSVEDLLKWDQALYTQKLVSAATWQEAITPVKFNNGQTHPYGFAWFIENDGKVLSHTGSWVGFFNEIIRNIEKKQTIIILSNSTDATVRKVVKDVLAGNVLKLPKTELISNIKLIDGSGTASRPAAVRLRDDKIWEVGDLVPFPNEPVTEGKGMTLAPGFIDSHSHHFGGLEEHPDGIAALNQGITTIVTGQDGGSTPMDTIQSFFKKRPVAINVATYTGHSTLRAKAMGAKSLYRTAKPEEVEKMKNLLRDEMNKGSLGLATGLEYESAFFSNRDEVLTLAKVAAELGGRYMSHIRSEDINLDEAIDEIIEIGQQTKMPVQISHIKIAKRDQWGNALALLGKLQKARAQGVNITADCYPYDFWNSTLRVLFPNRDYTNSASAEFAVTQLCDPEKSVVVRFAPNKDYAGKTLSQIATLRQEKPAQTLMALIAQAADFEERNPDYEGGIEAIMGKSMDESDIADFLSWSHTNICSDGAWRGHPRGHGAFTRVLGTYVRDKKIMPLETAIHKMTGLTAEHLGMTDRGIVQSGYYADLVLLNPETVKDNANIQNSTALSSGIEKVWVNGQLVYESQKTTGKFPGVFIKRQ</sequence>
<dbReference type="InterPro" id="IPR011059">
    <property type="entry name" value="Metal-dep_hydrolase_composite"/>
</dbReference>
<evidence type="ECO:0000256" key="1">
    <source>
        <dbReference type="ARBA" id="ARBA00004370"/>
    </source>
</evidence>
<dbReference type="SUPFAM" id="SSF51556">
    <property type="entry name" value="Metallo-dependent hydrolases"/>
    <property type="match status" value="1"/>
</dbReference>
<dbReference type="EMBL" id="CP030850">
    <property type="protein sequence ID" value="AXE20644.1"/>
    <property type="molecule type" value="Genomic_DNA"/>
</dbReference>